<evidence type="ECO:0000313" key="2">
    <source>
        <dbReference type="Proteomes" id="UP000297280"/>
    </source>
</evidence>
<reference evidence="1 2" key="1">
    <citation type="submission" date="2017-12" db="EMBL/GenBank/DDBJ databases">
        <title>Comparative genomics of Botrytis spp.</title>
        <authorList>
            <person name="Valero-Jimenez C.A."/>
            <person name="Tapia P."/>
            <person name="Veloso J."/>
            <person name="Silva-Moreno E."/>
            <person name="Staats M."/>
            <person name="Valdes J.H."/>
            <person name="Van Kan J.A.L."/>
        </authorList>
    </citation>
    <scope>NUCLEOTIDE SEQUENCE [LARGE SCALE GENOMIC DNA]</scope>
    <source>
        <strain evidence="1 2">MUCL3349</strain>
    </source>
</reference>
<gene>
    <name evidence="1" type="ORF">BPOR_1977g00010</name>
</gene>
<comment type="caution">
    <text evidence="1">The sequence shown here is derived from an EMBL/GenBank/DDBJ whole genome shotgun (WGS) entry which is preliminary data.</text>
</comment>
<dbReference type="Proteomes" id="UP000297280">
    <property type="component" value="Unassembled WGS sequence"/>
</dbReference>
<sequence>MSRQFDMDDDRSSHETHALINNSEIGIIMIESFLRRQEEALITQITILPYLLFSIPTFSKNTTLTNSPSQ</sequence>
<keyword evidence="2" id="KW-1185">Reference proteome</keyword>
<evidence type="ECO:0000313" key="1">
    <source>
        <dbReference type="EMBL" id="TGO79226.1"/>
    </source>
</evidence>
<name>A0A4Z1K0X6_9HELO</name>
<dbReference type="AlphaFoldDB" id="A0A4Z1K0X6"/>
<protein>
    <submittedName>
        <fullName evidence="1">Uncharacterized protein</fullName>
    </submittedName>
</protein>
<proteinExistence type="predicted"/>
<dbReference type="EMBL" id="PQXO01001967">
    <property type="protein sequence ID" value="TGO79226.1"/>
    <property type="molecule type" value="Genomic_DNA"/>
</dbReference>
<organism evidence="1 2">
    <name type="scientific">Botrytis porri</name>
    <dbReference type="NCBI Taxonomy" id="87229"/>
    <lineage>
        <taxon>Eukaryota</taxon>
        <taxon>Fungi</taxon>
        <taxon>Dikarya</taxon>
        <taxon>Ascomycota</taxon>
        <taxon>Pezizomycotina</taxon>
        <taxon>Leotiomycetes</taxon>
        <taxon>Helotiales</taxon>
        <taxon>Sclerotiniaceae</taxon>
        <taxon>Botrytis</taxon>
    </lineage>
</organism>
<accession>A0A4Z1K0X6</accession>